<dbReference type="EMBL" id="JAPNNL010000091">
    <property type="protein sequence ID" value="MDA0636070.1"/>
    <property type="molecule type" value="Genomic_DNA"/>
</dbReference>
<gene>
    <name evidence="2" type="ORF">OUY22_21825</name>
</gene>
<accession>A0ABT4SFZ9</accession>
<keyword evidence="3" id="KW-1185">Reference proteome</keyword>
<proteinExistence type="predicted"/>
<reference evidence="2" key="1">
    <citation type="submission" date="2022-11" db="EMBL/GenBank/DDBJ databases">
        <title>Nonomuraea corallina sp. nov., a new species of the genus Nonomuraea isolated from sea side sediment in Thai sea.</title>
        <authorList>
            <person name="Ngamcharungchit C."/>
            <person name="Matsumoto A."/>
            <person name="Suriyachadkun C."/>
            <person name="Panbangred W."/>
            <person name="Inahashi Y."/>
            <person name="Intra B."/>
        </authorList>
    </citation>
    <scope>NUCLEOTIDE SEQUENCE</scope>
    <source>
        <strain evidence="2">MCN248</strain>
    </source>
</reference>
<protein>
    <recommendedName>
        <fullName evidence="4">DUF983 domain-containing protein</fullName>
    </recommendedName>
</protein>
<name>A0ABT4SFZ9_9ACTN</name>
<dbReference type="RefSeq" id="WP_270156929.1">
    <property type="nucleotide sequence ID" value="NZ_JAPNNL010000091.1"/>
</dbReference>
<evidence type="ECO:0000313" key="2">
    <source>
        <dbReference type="EMBL" id="MDA0636070.1"/>
    </source>
</evidence>
<evidence type="ECO:0008006" key="4">
    <source>
        <dbReference type="Google" id="ProtNLM"/>
    </source>
</evidence>
<feature type="transmembrane region" description="Helical" evidence="1">
    <location>
        <begin position="80"/>
        <end position="103"/>
    </location>
</feature>
<dbReference type="Proteomes" id="UP001144036">
    <property type="component" value="Unassembled WGS sequence"/>
</dbReference>
<keyword evidence="1" id="KW-1133">Transmembrane helix</keyword>
<keyword evidence="1" id="KW-0472">Membrane</keyword>
<keyword evidence="1" id="KW-0812">Transmembrane</keyword>
<sequence length="192" mass="21028">MEVKCPACGLIDQVVAVPGVVAAGTTYRIGRVRLPGEREVADLPSRAALGASKHLMSRTQLAVWLSFPSRHYAPWTRNQGYILLGVAALLHLVVSLVIAMGKFSGWAEVLLAPFCLTGVFWGVGLLLVLGAYGARRRDEAEGPARAKAYVVWESLCYCSRDNVVFEPGVDVTFHPHETREYIFGFRRPGGTR</sequence>
<comment type="caution">
    <text evidence="2">The sequence shown here is derived from an EMBL/GenBank/DDBJ whole genome shotgun (WGS) entry which is preliminary data.</text>
</comment>
<feature type="transmembrane region" description="Helical" evidence="1">
    <location>
        <begin position="109"/>
        <end position="132"/>
    </location>
</feature>
<evidence type="ECO:0000256" key="1">
    <source>
        <dbReference type="SAM" id="Phobius"/>
    </source>
</evidence>
<evidence type="ECO:0000313" key="3">
    <source>
        <dbReference type="Proteomes" id="UP001144036"/>
    </source>
</evidence>
<organism evidence="2 3">
    <name type="scientific">Nonomuraea corallina</name>
    <dbReference type="NCBI Taxonomy" id="2989783"/>
    <lineage>
        <taxon>Bacteria</taxon>
        <taxon>Bacillati</taxon>
        <taxon>Actinomycetota</taxon>
        <taxon>Actinomycetes</taxon>
        <taxon>Streptosporangiales</taxon>
        <taxon>Streptosporangiaceae</taxon>
        <taxon>Nonomuraea</taxon>
    </lineage>
</organism>